<evidence type="ECO:0000313" key="5">
    <source>
        <dbReference type="Proteomes" id="UP001347146"/>
    </source>
</evidence>
<dbReference type="InterPro" id="IPR001647">
    <property type="entry name" value="HTH_TetR"/>
</dbReference>
<dbReference type="Proteomes" id="UP001347146">
    <property type="component" value="Unassembled WGS sequence"/>
</dbReference>
<proteinExistence type="predicted"/>
<dbReference type="SUPFAM" id="SSF46689">
    <property type="entry name" value="Homeodomain-like"/>
    <property type="match status" value="1"/>
</dbReference>
<dbReference type="InterPro" id="IPR050109">
    <property type="entry name" value="HTH-type_TetR-like_transc_reg"/>
</dbReference>
<dbReference type="PANTHER" id="PTHR30055:SF200">
    <property type="entry name" value="HTH-TYPE TRANSCRIPTIONAL REPRESSOR BDCR"/>
    <property type="match status" value="1"/>
</dbReference>
<name>A0ABU7MJ71_9ACTN</name>
<evidence type="ECO:0000256" key="2">
    <source>
        <dbReference type="PROSITE-ProRule" id="PRU00335"/>
    </source>
</evidence>
<organism evidence="4 5">
    <name type="scientific">Gordonia sesuvii</name>
    <dbReference type="NCBI Taxonomy" id="3116777"/>
    <lineage>
        <taxon>Bacteria</taxon>
        <taxon>Bacillati</taxon>
        <taxon>Actinomycetota</taxon>
        <taxon>Actinomycetes</taxon>
        <taxon>Mycobacteriales</taxon>
        <taxon>Gordoniaceae</taxon>
        <taxon>Gordonia</taxon>
    </lineage>
</organism>
<evidence type="ECO:0000259" key="3">
    <source>
        <dbReference type="PROSITE" id="PS50977"/>
    </source>
</evidence>
<dbReference type="Gene3D" id="1.10.357.10">
    <property type="entry name" value="Tetracycline Repressor, domain 2"/>
    <property type="match status" value="1"/>
</dbReference>
<dbReference type="PRINTS" id="PR00455">
    <property type="entry name" value="HTHTETR"/>
</dbReference>
<sequence length="198" mass="20945">MSRSMPEGSRTDWLATERTDLATTRILDVAEQLFVEHGVSAVTMRGLAKAVGCSRATLYRYYAGKAELLAAYVDRAATDLGASVAAAVGDESDPGDRLVAAVATAVAGVRSNPALSAWFVADSAGRSTSLALVSPAIEQLTVGFLTEILPTADLDDLRERARWLVRVIVSLLTGPAASELEERALVQRFVVPVILGSN</sequence>
<gene>
    <name evidence="4" type="ORF">VZC37_22595</name>
</gene>
<feature type="DNA-binding region" description="H-T-H motif" evidence="2">
    <location>
        <begin position="43"/>
        <end position="62"/>
    </location>
</feature>
<comment type="caution">
    <text evidence="4">The sequence shown here is derived from an EMBL/GenBank/DDBJ whole genome shotgun (WGS) entry which is preliminary data.</text>
</comment>
<dbReference type="PANTHER" id="PTHR30055">
    <property type="entry name" value="HTH-TYPE TRANSCRIPTIONAL REGULATOR RUTR"/>
    <property type="match status" value="1"/>
</dbReference>
<keyword evidence="5" id="KW-1185">Reference proteome</keyword>
<dbReference type="InterPro" id="IPR009057">
    <property type="entry name" value="Homeodomain-like_sf"/>
</dbReference>
<dbReference type="Pfam" id="PF00440">
    <property type="entry name" value="TetR_N"/>
    <property type="match status" value="1"/>
</dbReference>
<evidence type="ECO:0000256" key="1">
    <source>
        <dbReference type="ARBA" id="ARBA00023125"/>
    </source>
</evidence>
<dbReference type="RefSeq" id="WP_330436029.1">
    <property type="nucleotide sequence ID" value="NZ_JAZDUF010000009.1"/>
</dbReference>
<reference evidence="4 5" key="1">
    <citation type="submission" date="2024-01" db="EMBL/GenBank/DDBJ databases">
        <title>Draft genome sequence of Gordonia sp. LSe1-13.</title>
        <authorList>
            <person name="Suphannarot A."/>
            <person name="Mingma R."/>
        </authorList>
    </citation>
    <scope>NUCLEOTIDE SEQUENCE [LARGE SCALE GENOMIC DNA]</scope>
    <source>
        <strain evidence="4 5">LSe1-13</strain>
    </source>
</reference>
<accession>A0ABU7MJ71</accession>
<evidence type="ECO:0000313" key="4">
    <source>
        <dbReference type="EMBL" id="MEE3853144.1"/>
    </source>
</evidence>
<dbReference type="EMBL" id="JAZDUF010000009">
    <property type="protein sequence ID" value="MEE3853144.1"/>
    <property type="molecule type" value="Genomic_DNA"/>
</dbReference>
<protein>
    <submittedName>
        <fullName evidence="4">TetR/AcrR family transcriptional regulator</fullName>
    </submittedName>
</protein>
<dbReference type="PROSITE" id="PS50977">
    <property type="entry name" value="HTH_TETR_2"/>
    <property type="match status" value="1"/>
</dbReference>
<keyword evidence="1 2" id="KW-0238">DNA-binding</keyword>
<feature type="domain" description="HTH tetR-type" evidence="3">
    <location>
        <begin position="20"/>
        <end position="80"/>
    </location>
</feature>